<dbReference type="AlphaFoldDB" id="A0A9P4P7P5"/>
<keyword evidence="3" id="KW-1185">Reference proteome</keyword>
<dbReference type="EMBL" id="MU001513">
    <property type="protein sequence ID" value="KAF2438059.1"/>
    <property type="molecule type" value="Genomic_DNA"/>
</dbReference>
<evidence type="ECO:0000313" key="2">
    <source>
        <dbReference type="EMBL" id="KAF2438059.1"/>
    </source>
</evidence>
<evidence type="ECO:0000313" key="3">
    <source>
        <dbReference type="Proteomes" id="UP000799764"/>
    </source>
</evidence>
<feature type="compositionally biased region" description="Basic residues" evidence="1">
    <location>
        <begin position="7"/>
        <end position="16"/>
    </location>
</feature>
<reference evidence="2" key="1">
    <citation type="journal article" date="2020" name="Stud. Mycol.">
        <title>101 Dothideomycetes genomes: a test case for predicting lifestyles and emergence of pathogens.</title>
        <authorList>
            <person name="Haridas S."/>
            <person name="Albert R."/>
            <person name="Binder M."/>
            <person name="Bloem J."/>
            <person name="Labutti K."/>
            <person name="Salamov A."/>
            <person name="Andreopoulos B."/>
            <person name="Baker S."/>
            <person name="Barry K."/>
            <person name="Bills G."/>
            <person name="Bluhm B."/>
            <person name="Cannon C."/>
            <person name="Castanera R."/>
            <person name="Culley D."/>
            <person name="Daum C."/>
            <person name="Ezra D."/>
            <person name="Gonzalez J."/>
            <person name="Henrissat B."/>
            <person name="Kuo A."/>
            <person name="Liang C."/>
            <person name="Lipzen A."/>
            <person name="Lutzoni F."/>
            <person name="Magnuson J."/>
            <person name="Mondo S."/>
            <person name="Nolan M."/>
            <person name="Ohm R."/>
            <person name="Pangilinan J."/>
            <person name="Park H.-J."/>
            <person name="Ramirez L."/>
            <person name="Alfaro M."/>
            <person name="Sun H."/>
            <person name="Tritt A."/>
            <person name="Yoshinaga Y."/>
            <person name="Zwiers L.-H."/>
            <person name="Turgeon B."/>
            <person name="Goodwin S."/>
            <person name="Spatafora J."/>
            <person name="Crous P."/>
            <person name="Grigoriev I."/>
        </authorList>
    </citation>
    <scope>NUCLEOTIDE SEQUENCE</scope>
    <source>
        <strain evidence="2">CBS 690.94</strain>
    </source>
</reference>
<gene>
    <name evidence="2" type="ORF">P171DRAFT_424102</name>
</gene>
<sequence>MTDRVTKPRPRKKREVKTKSEKEASPIDGVLLKTEPATPDSPSIVSALPVATPPSRKTPVAVDQVQRSELATKDAIAQIKRHYRLPALYQPSKAVSDALDVAFISHFVKQNNTTRRYTPEVPWITSLPNLRGVATKPAVRLSIRAASMAFYAAVHRDTTVLVDSYRWYTMSLHSQRQSLARLGANCVPDDEEILVPIILSIYEAYAGTTTTSMWPHMAAAAKIIELRGPTNCTGVTATLFRIMRVSDAHKAIVFNTPSAFASPEWLTTPFIGQAKSAHQEIADIMLHIPDTIAMLEVMPGSLRRFFNQPLPFGAVVEPVAARIRTWLRFLDDWAARFPYFTKAPTKEVIITTDMINFSSGVHMTPLPTPVSVTAPPYPSPPSASSPTLLRNDEASFLDAATTAARNVLDIAKYQETTHQIGGFDVLRTVFPLVIVGNLGPRQEEKVRAVAVLTKWGEQRGIAGLCTAWLNV</sequence>
<comment type="caution">
    <text evidence="2">The sequence shown here is derived from an EMBL/GenBank/DDBJ whole genome shotgun (WGS) entry which is preliminary data.</text>
</comment>
<feature type="region of interest" description="Disordered" evidence="1">
    <location>
        <begin position="1"/>
        <end position="56"/>
    </location>
</feature>
<dbReference type="InterPro" id="IPR053178">
    <property type="entry name" value="Osmoadaptation_assoc"/>
</dbReference>
<dbReference type="PANTHER" id="PTHR38111:SF2">
    <property type="entry name" value="FINGER DOMAIN PROTEIN, PUTATIVE (AFU_ORTHOLOGUE AFUA_1G01560)-RELATED"/>
    <property type="match status" value="1"/>
</dbReference>
<evidence type="ECO:0000256" key="1">
    <source>
        <dbReference type="SAM" id="MobiDB-lite"/>
    </source>
</evidence>
<accession>A0A9P4P7P5</accession>
<dbReference type="PANTHER" id="PTHR38111">
    <property type="entry name" value="ZN(2)-C6 FUNGAL-TYPE DOMAIN-CONTAINING PROTEIN-RELATED"/>
    <property type="match status" value="1"/>
</dbReference>
<organism evidence="2 3">
    <name type="scientific">Karstenula rhodostoma CBS 690.94</name>
    <dbReference type="NCBI Taxonomy" id="1392251"/>
    <lineage>
        <taxon>Eukaryota</taxon>
        <taxon>Fungi</taxon>
        <taxon>Dikarya</taxon>
        <taxon>Ascomycota</taxon>
        <taxon>Pezizomycotina</taxon>
        <taxon>Dothideomycetes</taxon>
        <taxon>Pleosporomycetidae</taxon>
        <taxon>Pleosporales</taxon>
        <taxon>Massarineae</taxon>
        <taxon>Didymosphaeriaceae</taxon>
        <taxon>Karstenula</taxon>
    </lineage>
</organism>
<proteinExistence type="predicted"/>
<dbReference type="OrthoDB" id="3525185at2759"/>
<protein>
    <submittedName>
        <fullName evidence="2">Uncharacterized protein</fullName>
    </submittedName>
</protein>
<name>A0A9P4P7P5_9PLEO</name>
<dbReference type="Proteomes" id="UP000799764">
    <property type="component" value="Unassembled WGS sequence"/>
</dbReference>